<dbReference type="GO" id="GO:0102043">
    <property type="term" value="F:isopentenyl phosphate kinase activity"/>
    <property type="evidence" value="ECO:0007669"/>
    <property type="project" value="UniProtKB-EC"/>
</dbReference>
<evidence type="ECO:0000256" key="6">
    <source>
        <dbReference type="ARBA" id="ARBA00022777"/>
    </source>
</evidence>
<evidence type="ECO:0000256" key="5">
    <source>
        <dbReference type="ARBA" id="ARBA00022741"/>
    </source>
</evidence>
<evidence type="ECO:0000259" key="12">
    <source>
        <dbReference type="Pfam" id="PF00696"/>
    </source>
</evidence>
<evidence type="ECO:0000256" key="10">
    <source>
        <dbReference type="PIRSR" id="PIRSR016496-1"/>
    </source>
</evidence>
<dbReference type="InterPro" id="IPR001048">
    <property type="entry name" value="Asp/Glu/Uridylate_kinase"/>
</dbReference>
<dbReference type="PANTHER" id="PTHR43654:SF1">
    <property type="entry name" value="ISOPENTENYL PHOSPHATE KINASE"/>
    <property type="match status" value="1"/>
</dbReference>
<evidence type="ECO:0000256" key="1">
    <source>
        <dbReference type="ARBA" id="ARBA00010540"/>
    </source>
</evidence>
<keyword evidence="5 10" id="KW-0547">Nucleotide-binding</keyword>
<dbReference type="AlphaFoldDB" id="A0A7C4JIJ9"/>
<evidence type="ECO:0000256" key="8">
    <source>
        <dbReference type="ARBA" id="ARBA00023229"/>
    </source>
</evidence>
<dbReference type="NCBIfam" id="NF040647">
    <property type="entry name" value="IPPK_Arch"/>
    <property type="match status" value="1"/>
</dbReference>
<dbReference type="GO" id="GO:0005829">
    <property type="term" value="C:cytosol"/>
    <property type="evidence" value="ECO:0007669"/>
    <property type="project" value="TreeGrafter"/>
</dbReference>
<dbReference type="GO" id="GO:0005524">
    <property type="term" value="F:ATP binding"/>
    <property type="evidence" value="ECO:0007669"/>
    <property type="project" value="UniProtKB-KW"/>
</dbReference>
<dbReference type="InterPro" id="IPR024192">
    <property type="entry name" value="Fosfomycin_R_FomA-type"/>
</dbReference>
<organism evidence="14">
    <name type="scientific">Ignisphaera aggregans</name>
    <dbReference type="NCBI Taxonomy" id="334771"/>
    <lineage>
        <taxon>Archaea</taxon>
        <taxon>Thermoproteota</taxon>
        <taxon>Thermoprotei</taxon>
        <taxon>Desulfurococcales</taxon>
        <taxon>Desulfurococcaceae</taxon>
        <taxon>Ignisphaera</taxon>
    </lineage>
</organism>
<evidence type="ECO:0000256" key="11">
    <source>
        <dbReference type="PIRSR" id="PIRSR016496-2"/>
    </source>
</evidence>
<dbReference type="SUPFAM" id="SSF53633">
    <property type="entry name" value="Carbamate kinase-like"/>
    <property type="match status" value="1"/>
</dbReference>
<keyword evidence="8" id="KW-0414">Isoprene biosynthesis</keyword>
<comment type="catalytic activity">
    <reaction evidence="9">
        <text>isopentenyl phosphate + ATP = isopentenyl diphosphate + ADP</text>
        <dbReference type="Rhea" id="RHEA:33963"/>
        <dbReference type="ChEBI" id="CHEBI:30616"/>
        <dbReference type="ChEBI" id="CHEBI:65078"/>
        <dbReference type="ChEBI" id="CHEBI:128769"/>
        <dbReference type="ChEBI" id="CHEBI:456216"/>
        <dbReference type="EC" id="2.7.4.26"/>
    </reaction>
</comment>
<comment type="similarity">
    <text evidence="1">Belongs to the isopentenyl phosphate kinase family.</text>
</comment>
<evidence type="ECO:0000313" key="14">
    <source>
        <dbReference type="EMBL" id="HGQ63758.1"/>
    </source>
</evidence>
<feature type="binding site" evidence="10">
    <location>
        <position position="208"/>
    </location>
    <ligand>
        <name>ATP</name>
        <dbReference type="ChEBI" id="CHEBI:30616"/>
    </ligand>
</feature>
<name>A0A7C4JIJ9_9CREN</name>
<dbReference type="GO" id="GO:0016301">
    <property type="term" value="F:kinase activity"/>
    <property type="evidence" value="ECO:0007669"/>
    <property type="project" value="UniProtKB-KW"/>
</dbReference>
<dbReference type="EC" id="2.7.4.26" evidence="2"/>
<keyword evidence="7 10" id="KW-0067">ATP-binding</keyword>
<dbReference type="InterPro" id="IPR036393">
    <property type="entry name" value="AceGlu_kinase-like_sf"/>
</dbReference>
<feature type="binding site" evidence="10">
    <location>
        <position position="56"/>
    </location>
    <ligand>
        <name>substrate</name>
    </ligand>
</feature>
<feature type="binding site" evidence="10">
    <location>
        <position position="146"/>
    </location>
    <ligand>
        <name>substrate</name>
    </ligand>
</feature>
<dbReference type="PANTHER" id="PTHR43654">
    <property type="entry name" value="GLUTAMATE 5-KINASE"/>
    <property type="match status" value="1"/>
</dbReference>
<feature type="site" description="Transition state stabilizer" evidence="11">
    <location>
        <position position="16"/>
    </location>
</feature>
<comment type="caution">
    <text evidence="14">The sequence shown here is derived from an EMBL/GenBank/DDBJ whole genome shotgun (WGS) entry which is preliminary data.</text>
</comment>
<feature type="domain" description="Aspartate/glutamate/uridylate kinase" evidence="12">
    <location>
        <begin position="3"/>
        <end position="231"/>
    </location>
</feature>
<feature type="binding site" evidence="10">
    <location>
        <position position="52"/>
    </location>
    <ligand>
        <name>ATP</name>
        <dbReference type="ChEBI" id="CHEBI:30616"/>
    </ligand>
</feature>
<feature type="binding site" evidence="10">
    <location>
        <position position="212"/>
    </location>
    <ligand>
        <name>ATP</name>
        <dbReference type="ChEBI" id="CHEBI:30616"/>
    </ligand>
</feature>
<keyword evidence="4" id="KW-0808">Transferase</keyword>
<gene>
    <name evidence="14" type="ORF">ENU08_00710</name>
    <name evidence="13" type="ORF">ENU41_07125</name>
</gene>
<evidence type="ECO:0000256" key="4">
    <source>
        <dbReference type="ARBA" id="ARBA00022679"/>
    </source>
</evidence>
<dbReference type="Pfam" id="PF00696">
    <property type="entry name" value="AA_kinase"/>
    <property type="match status" value="1"/>
</dbReference>
<dbReference type="Gene3D" id="3.40.1160.10">
    <property type="entry name" value="Acetylglutamate kinase-like"/>
    <property type="match status" value="1"/>
</dbReference>
<dbReference type="EMBL" id="DTCK01000041">
    <property type="protein sequence ID" value="HGQ36428.1"/>
    <property type="molecule type" value="Genomic_DNA"/>
</dbReference>
<dbReference type="PIRSF" id="PIRSF016496">
    <property type="entry name" value="Kin_FomA"/>
    <property type="match status" value="1"/>
</dbReference>
<sequence>METVVIKIGGALITDKSKPFSIRYNILNRLAHEISRAYKECCSRVLVVHGGGSFGHYVVAEHGSVNTVEAIVQTAWFMKELNMIVVDALMLYGVPAVSFDIHAITVVQGEGIYLYLEPISRALELGLVPVLYGDIAIGDKVRVISGDEVAWYLSSYFSPSKLLFATAVDGVYDRNPSDPKAKLLDTVTLNDIHNILFSESQGIDVTGGMKLKLELALKYASNGINDVVIFNGLKEGQTYSAICGRLTRCTRVLLYEY</sequence>
<accession>A0A7C4JIJ9</accession>
<dbReference type="EMBL" id="DTBD01000006">
    <property type="protein sequence ID" value="HGQ63758.1"/>
    <property type="molecule type" value="Genomic_DNA"/>
</dbReference>
<feature type="binding site" evidence="10">
    <location>
        <position position="51"/>
    </location>
    <ligand>
        <name>substrate</name>
    </ligand>
</feature>
<keyword evidence="6 14" id="KW-0418">Kinase</keyword>
<protein>
    <recommendedName>
        <fullName evidence="3">Isopentenyl phosphate kinase</fullName>
        <ecNumber evidence="2">2.7.4.26</ecNumber>
    </recommendedName>
</protein>
<evidence type="ECO:0000256" key="9">
    <source>
        <dbReference type="ARBA" id="ARBA00049063"/>
    </source>
</evidence>
<dbReference type="CDD" id="cd04241">
    <property type="entry name" value="AAK_FomA-like"/>
    <property type="match status" value="1"/>
</dbReference>
<evidence type="ECO:0000313" key="13">
    <source>
        <dbReference type="EMBL" id="HGQ36428.1"/>
    </source>
</evidence>
<evidence type="ECO:0000256" key="2">
    <source>
        <dbReference type="ARBA" id="ARBA00012908"/>
    </source>
</evidence>
<proteinExistence type="inferred from homology"/>
<evidence type="ECO:0000256" key="3">
    <source>
        <dbReference type="ARBA" id="ARBA00017267"/>
    </source>
</evidence>
<evidence type="ECO:0000256" key="7">
    <source>
        <dbReference type="ARBA" id="ARBA00022840"/>
    </source>
</evidence>
<dbReference type="GO" id="GO:0016114">
    <property type="term" value="P:terpenoid biosynthetic process"/>
    <property type="evidence" value="ECO:0007669"/>
    <property type="project" value="TreeGrafter"/>
</dbReference>
<reference evidence="14" key="1">
    <citation type="journal article" date="2020" name="mSystems">
        <title>Genome- and Community-Level Interaction Insights into Carbon Utilization and Element Cycling Functions of Hydrothermarchaeota in Hydrothermal Sediment.</title>
        <authorList>
            <person name="Zhou Z."/>
            <person name="Liu Y."/>
            <person name="Xu W."/>
            <person name="Pan J."/>
            <person name="Luo Z.H."/>
            <person name="Li M."/>
        </authorList>
    </citation>
    <scope>NUCLEOTIDE SEQUENCE [LARGE SCALE GENOMIC DNA]</scope>
    <source>
        <strain evidence="14">SpSt-637</strain>
        <strain evidence="13">SpSt-667</strain>
    </source>
</reference>